<dbReference type="KEGG" id="ssm:Spirs_0434"/>
<name>E1RB53_SEDSS</name>
<dbReference type="HOGENOM" id="CLU_2059958_0_0_12"/>
<keyword evidence="2" id="KW-1185">Reference proteome</keyword>
<dbReference type="Proteomes" id="UP000002318">
    <property type="component" value="Chromosome"/>
</dbReference>
<sequence>MLTPDYTVAEKLEEQAEQYKETNLEEISENLLGNLKDRKSDKAAKMTTLLNQLYKFVDQGGHIETYEKEESDDIQEDDSDGTKQIENDIDLKHHIFNEIRRLQYDIDELKYLTEPEREK</sequence>
<proteinExistence type="predicted"/>
<reference evidence="1 2" key="1">
    <citation type="journal article" date="2010" name="Stand. Genomic Sci.">
        <title>Complete genome sequence of Spirochaeta smaragdinae type strain (SEBR 4228).</title>
        <authorList>
            <person name="Mavromatis K."/>
            <person name="Yasawong M."/>
            <person name="Chertkov O."/>
            <person name="Lapidus A."/>
            <person name="Lucas S."/>
            <person name="Nolan M."/>
            <person name="Del Rio T.G."/>
            <person name="Tice H."/>
            <person name="Cheng J.F."/>
            <person name="Pitluck S."/>
            <person name="Liolios K."/>
            <person name="Ivanova N."/>
            <person name="Tapia R."/>
            <person name="Han C."/>
            <person name="Bruce D."/>
            <person name="Goodwin L."/>
            <person name="Pati A."/>
            <person name="Chen A."/>
            <person name="Palaniappan K."/>
            <person name="Land M."/>
            <person name="Hauser L."/>
            <person name="Chang Y.J."/>
            <person name="Jeffries C.D."/>
            <person name="Detter J.C."/>
            <person name="Rohde M."/>
            <person name="Brambilla E."/>
            <person name="Spring S."/>
            <person name="Goker M."/>
            <person name="Sikorski J."/>
            <person name="Woyke T."/>
            <person name="Bristow J."/>
            <person name="Eisen J.A."/>
            <person name="Markowitz V."/>
            <person name="Hugenholtz P."/>
            <person name="Klenk H.P."/>
            <person name="Kyrpides N.C."/>
        </authorList>
    </citation>
    <scope>NUCLEOTIDE SEQUENCE [LARGE SCALE GENOMIC DNA]</scope>
    <source>
        <strain evidence="2">DSM 11293 / JCM 15392 / SEBR 4228</strain>
    </source>
</reference>
<organism evidence="1 2">
    <name type="scientific">Sediminispirochaeta smaragdinae (strain DSM 11293 / JCM 15392 / SEBR 4228)</name>
    <name type="common">Spirochaeta smaragdinae</name>
    <dbReference type="NCBI Taxonomy" id="573413"/>
    <lineage>
        <taxon>Bacteria</taxon>
        <taxon>Pseudomonadati</taxon>
        <taxon>Spirochaetota</taxon>
        <taxon>Spirochaetia</taxon>
        <taxon>Spirochaetales</taxon>
        <taxon>Spirochaetaceae</taxon>
        <taxon>Sediminispirochaeta</taxon>
    </lineage>
</organism>
<gene>
    <name evidence="1" type="ordered locus">Spirs_0434</name>
</gene>
<protein>
    <submittedName>
        <fullName evidence="1">Uncharacterized protein</fullName>
    </submittedName>
</protein>
<evidence type="ECO:0000313" key="2">
    <source>
        <dbReference type="Proteomes" id="UP000002318"/>
    </source>
</evidence>
<accession>E1RB53</accession>
<dbReference type="EMBL" id="CP002116">
    <property type="protein sequence ID" value="ADK79583.1"/>
    <property type="molecule type" value="Genomic_DNA"/>
</dbReference>
<evidence type="ECO:0000313" key="1">
    <source>
        <dbReference type="EMBL" id="ADK79583.1"/>
    </source>
</evidence>
<dbReference type="AlphaFoldDB" id="E1RB53"/>